<evidence type="ECO:0000259" key="6">
    <source>
        <dbReference type="PROSITE" id="PS51265"/>
    </source>
</evidence>
<evidence type="ECO:0000256" key="3">
    <source>
        <dbReference type="ARBA" id="ARBA00022833"/>
    </source>
</evidence>
<feature type="region of interest" description="Disordered" evidence="5">
    <location>
        <begin position="634"/>
        <end position="670"/>
    </location>
</feature>
<dbReference type="PROSITE" id="PS51265">
    <property type="entry name" value="ZF_DBF4"/>
    <property type="match status" value="1"/>
</dbReference>
<dbReference type="GO" id="GO:0031431">
    <property type="term" value="C:Dbf4-dependent protein kinase complex"/>
    <property type="evidence" value="ECO:0007669"/>
    <property type="project" value="TreeGrafter"/>
</dbReference>
<dbReference type="InterPro" id="IPR051590">
    <property type="entry name" value="Replication_Regulatory_Kinase"/>
</dbReference>
<feature type="compositionally biased region" description="Basic and acidic residues" evidence="5">
    <location>
        <begin position="975"/>
        <end position="984"/>
    </location>
</feature>
<dbReference type="InterPro" id="IPR038545">
    <property type="entry name" value="Znf_DBF_sf"/>
</dbReference>
<dbReference type="Gene3D" id="6.10.250.3410">
    <property type="entry name" value="DBF zinc finger"/>
    <property type="match status" value="1"/>
</dbReference>
<feature type="domain" description="DBF4-type" evidence="6">
    <location>
        <begin position="257"/>
        <end position="306"/>
    </location>
</feature>
<feature type="compositionally biased region" description="Polar residues" evidence="5">
    <location>
        <begin position="891"/>
        <end position="901"/>
    </location>
</feature>
<protein>
    <recommendedName>
        <fullName evidence="6">DBF4-type domain-containing protein</fullName>
    </recommendedName>
</protein>
<evidence type="ECO:0000256" key="4">
    <source>
        <dbReference type="PROSITE-ProRule" id="PRU00600"/>
    </source>
</evidence>
<dbReference type="GO" id="GO:0003676">
    <property type="term" value="F:nucleic acid binding"/>
    <property type="evidence" value="ECO:0007669"/>
    <property type="project" value="InterPro"/>
</dbReference>
<feature type="compositionally biased region" description="Low complexity" evidence="5">
    <location>
        <begin position="97"/>
        <end position="118"/>
    </location>
</feature>
<feature type="region of interest" description="Disordered" evidence="5">
    <location>
        <begin position="89"/>
        <end position="126"/>
    </location>
</feature>
<name>A0A1B6C503_9HEMI</name>
<feature type="region of interest" description="Disordered" evidence="5">
    <location>
        <begin position="734"/>
        <end position="754"/>
    </location>
</feature>
<gene>
    <name evidence="7" type="ORF">g.18248</name>
</gene>
<dbReference type="GO" id="GO:0010571">
    <property type="term" value="P:positive regulation of nuclear cell cycle DNA replication"/>
    <property type="evidence" value="ECO:0007669"/>
    <property type="project" value="TreeGrafter"/>
</dbReference>
<reference evidence="7" key="1">
    <citation type="submission" date="2015-12" db="EMBL/GenBank/DDBJ databases">
        <title>De novo transcriptome assembly of four potential Pierce s Disease insect vectors from Arizona vineyards.</title>
        <authorList>
            <person name="Tassone E.E."/>
        </authorList>
    </citation>
    <scope>NUCLEOTIDE SEQUENCE</scope>
</reference>
<feature type="compositionally biased region" description="Basic and acidic residues" evidence="5">
    <location>
        <begin position="740"/>
        <end position="754"/>
    </location>
</feature>
<feature type="region of interest" description="Disordered" evidence="5">
    <location>
        <begin position="1214"/>
        <end position="1250"/>
    </location>
</feature>
<keyword evidence="2 4" id="KW-0863">Zinc-finger</keyword>
<dbReference type="GO" id="GO:0043539">
    <property type="term" value="F:protein serine/threonine kinase activator activity"/>
    <property type="evidence" value="ECO:0007669"/>
    <property type="project" value="TreeGrafter"/>
</dbReference>
<evidence type="ECO:0000256" key="5">
    <source>
        <dbReference type="SAM" id="MobiDB-lite"/>
    </source>
</evidence>
<dbReference type="GO" id="GO:1901987">
    <property type="term" value="P:regulation of cell cycle phase transition"/>
    <property type="evidence" value="ECO:0007669"/>
    <property type="project" value="TreeGrafter"/>
</dbReference>
<organism evidence="7">
    <name type="scientific">Clastoptera arizonana</name>
    <name type="common">Arizona spittle bug</name>
    <dbReference type="NCBI Taxonomy" id="38151"/>
    <lineage>
        <taxon>Eukaryota</taxon>
        <taxon>Metazoa</taxon>
        <taxon>Ecdysozoa</taxon>
        <taxon>Arthropoda</taxon>
        <taxon>Hexapoda</taxon>
        <taxon>Insecta</taxon>
        <taxon>Pterygota</taxon>
        <taxon>Neoptera</taxon>
        <taxon>Paraneoptera</taxon>
        <taxon>Hemiptera</taxon>
        <taxon>Auchenorrhyncha</taxon>
        <taxon>Cercopoidea</taxon>
        <taxon>Clastopteridae</taxon>
        <taxon>Clastoptera</taxon>
    </lineage>
</organism>
<evidence type="ECO:0000256" key="1">
    <source>
        <dbReference type="ARBA" id="ARBA00022723"/>
    </source>
</evidence>
<feature type="region of interest" description="Disordered" evidence="5">
    <location>
        <begin position="1"/>
        <end position="34"/>
    </location>
</feature>
<dbReference type="GO" id="GO:0008270">
    <property type="term" value="F:zinc ion binding"/>
    <property type="evidence" value="ECO:0007669"/>
    <property type="project" value="UniProtKB-KW"/>
</dbReference>
<dbReference type="AlphaFoldDB" id="A0A1B6C503"/>
<evidence type="ECO:0000256" key="2">
    <source>
        <dbReference type="ARBA" id="ARBA00022771"/>
    </source>
</evidence>
<feature type="region of interest" description="Disordered" evidence="5">
    <location>
        <begin position="490"/>
        <end position="541"/>
    </location>
</feature>
<dbReference type="Pfam" id="PF07535">
    <property type="entry name" value="zf-DBF"/>
    <property type="match status" value="1"/>
</dbReference>
<keyword evidence="1" id="KW-0479">Metal-binding</keyword>
<feature type="compositionally biased region" description="Acidic residues" evidence="5">
    <location>
        <begin position="646"/>
        <end position="659"/>
    </location>
</feature>
<sequence>MVSPSKKNKKPDCKSRENGLLNKSNSKKPSKVPVHTKPLLSKRFYLDVKNPALVSKIEKKLKLLGATIEVFLIKEVDYIVSDRNVPLRCTRENSGDSKTPGTATPSPSPSPAFLSSPADGGVPKKSRTRAATMLEKICLQPNHIDVNPLEKAISWNIPIFSLKNFLQRLEKLCTKFIPHSNSSRSKQDSLKPGLRILRGHYIKIETGKRPEFREFDDWPCINFNSKLGECPFSAIRQRNENKRKANRKILKDQEESDKNLSGYCELCHVDYADIKSHIVSVQHKSLATNAEKFAQLDNLIKTKNIESFVATQMCPSLLNSRRSLRSGSVDVSCPAMGMRNSVPQSTTSAPAPPLPNGKILTRTRSSSIQLRQSLDDNFTKKTLKVQCNGAINHCHYTRYAVKSDTAIHKEANNVGESLTKRSRSISASCPGEFLQLSPTGSDTTHHLRSRKQIILPSNLIGTTAEDALRSRGLRDSLPDTRALSSIKSSVKSENKFSPPVSPVKSIKTIPTPSPNLKSGKNSLNCKMPRGSSSKKKKFNRRRLNPEEKLLEDNKAYYKVEVLNTKLRSTGYYLTQRELELSKVNGADSSIAENCVLSKNDVKPEEKEPVVVRFQKIRKTELTLLSDEAENFMFGEPIRKESSENSSEGEEEDFDDDEETSTTALESEDNKKSIKLKIKKEDIQDENSIGSCSITSSCSSYRRKRQTQAEAFIRDNFDYYKFELSGSRLRYQGSILPHIPPDPKESVKSEDDHSKEISKTSECIKKKILEEESEDGKDIINNDCDGNEKLDQITFSFEEIPENETWYKTYKRQDDCKEVYYPAYHEYPKVLLPYQFPSSFRHNLSNSEKGFVRKRHSRFPILDDKPRKSPRCHASTLAIMSSLLRKKGKDPSPNTSLVQTDHQPNEPIFNNCEDSRSSFNDIPLVIPEIKVENKLEKKKNIKEILKVINDVISKSFIEDEDDKYAQTLKAIKKDLDSDKDLDSSPKRGKVKTPRSSATKREFSESDMCLPVDSNILTEVGNVSTMCSPGPIVDVISLLDTFKYCSSMERADYEHMNPHAIDALRVLTVDGSCNGSDCGASSTCDMSFLDDGRTNRRKKRKKRNLTGWPLGKPRRKLVKKFEEGSPVCKEEKDSFIEDKTDELTPVNSENVSECVSESKNSVCSSPKTIYKKLNSLSRTMSVDSTSRNEIQECCIKISRLSESSTKDGYVLIKKSMSSDSLHSSPNKTSPRRNLLRRQSSGRWSNSSVRKYR</sequence>
<dbReference type="EMBL" id="GEDC01028929">
    <property type="protein sequence ID" value="JAS08369.1"/>
    <property type="molecule type" value="Transcribed_RNA"/>
</dbReference>
<dbReference type="SMART" id="SM00586">
    <property type="entry name" value="ZnF_DBF"/>
    <property type="match status" value="1"/>
</dbReference>
<dbReference type="InterPro" id="IPR006572">
    <property type="entry name" value="Znf_DBF"/>
</dbReference>
<accession>A0A1B6C503</accession>
<proteinExistence type="predicted"/>
<feature type="region of interest" description="Disordered" evidence="5">
    <location>
        <begin position="885"/>
        <end position="906"/>
    </location>
</feature>
<feature type="compositionally biased region" description="Basic residues" evidence="5">
    <location>
        <begin position="532"/>
        <end position="541"/>
    </location>
</feature>
<keyword evidence="3" id="KW-0862">Zinc</keyword>
<feature type="compositionally biased region" description="Polar residues" evidence="5">
    <location>
        <begin position="508"/>
        <end position="524"/>
    </location>
</feature>
<dbReference type="PANTHER" id="PTHR15375:SF26">
    <property type="entry name" value="PROTEIN CHIFFON"/>
    <property type="match status" value="1"/>
</dbReference>
<feature type="region of interest" description="Disordered" evidence="5">
    <location>
        <begin position="975"/>
        <end position="1002"/>
    </location>
</feature>
<feature type="compositionally biased region" description="Polar residues" evidence="5">
    <location>
        <begin position="1234"/>
        <end position="1250"/>
    </location>
</feature>
<dbReference type="FunFam" id="6.10.250.3410:FF:000001">
    <property type="entry name" value="Protein DBF4 homolog A"/>
    <property type="match status" value="1"/>
</dbReference>
<evidence type="ECO:0000313" key="7">
    <source>
        <dbReference type="EMBL" id="JAS08369.1"/>
    </source>
</evidence>
<dbReference type="PANTHER" id="PTHR15375">
    <property type="entry name" value="ACTIVATOR OF S-PHASE KINASE-RELATED"/>
    <property type="match status" value="1"/>
</dbReference>